<evidence type="ECO:0000256" key="4">
    <source>
        <dbReference type="ARBA" id="ARBA00013194"/>
    </source>
</evidence>
<sequence length="435" mass="48005">MDVTTEELDGGKLVLTVALAAGEMGERIRKAAIAIAYREHIAPDPATTPERAVEEKLGSEEYEARMAEQIMDDAVPFALDKASLDIVGLPTYLSARPARAGRSFEFTLECVRVPRIELPSYDPVEITIMPAELSADLVAEQIDALARQHVVQEIDAAKRTVKRGDTVELAMETVKDGERVRGLCRPRNRYTTGSAAMPDGFDEAVIGMTVGDTADIEFEGPGFGVDGNGDPIMERYRSTVTVKGVLKEVVPEVTDQWVASTVPDCSTVAELESKVEQTLAAQLEGERFRQKELLAASELAKRFDAKIEDAVYDAAMREAKKGFLDELERQNTTLEAFLEQEHMEEQQLGIALMMQVKEQLVRQLSLEALADHLDLEVEETDLDAYFEAIAPGRADQARSDFARSGRMRAAQAAARRAKANRYLVEHAVIHEAPVR</sequence>
<evidence type="ECO:0000256" key="9">
    <source>
        <dbReference type="ARBA" id="ARBA00023235"/>
    </source>
</evidence>
<dbReference type="Gene3D" id="1.10.3120.10">
    <property type="entry name" value="Trigger factor, C-terminal domain"/>
    <property type="match status" value="1"/>
</dbReference>
<evidence type="ECO:0000313" key="15">
    <source>
        <dbReference type="Proteomes" id="UP001320544"/>
    </source>
</evidence>
<feature type="domain" description="Trigger factor C-terminal" evidence="13">
    <location>
        <begin position="267"/>
        <end position="425"/>
    </location>
</feature>
<dbReference type="EMBL" id="AP025564">
    <property type="protein sequence ID" value="BDE95676.1"/>
    <property type="molecule type" value="Genomic_DNA"/>
</dbReference>
<keyword evidence="10" id="KW-0131">Cell cycle</keyword>
<dbReference type="InterPro" id="IPR037041">
    <property type="entry name" value="Trigger_fac_C_sf"/>
</dbReference>
<name>A0ABN6MCK0_9ACTN</name>
<dbReference type="Gene3D" id="3.10.50.40">
    <property type="match status" value="1"/>
</dbReference>
<proteinExistence type="inferred from homology"/>
<dbReference type="SUPFAM" id="SSF54534">
    <property type="entry name" value="FKBP-like"/>
    <property type="match status" value="1"/>
</dbReference>
<evidence type="ECO:0000256" key="5">
    <source>
        <dbReference type="ARBA" id="ARBA00016902"/>
    </source>
</evidence>
<evidence type="ECO:0000256" key="7">
    <source>
        <dbReference type="ARBA" id="ARBA00023110"/>
    </source>
</evidence>
<evidence type="ECO:0000256" key="1">
    <source>
        <dbReference type="ARBA" id="ARBA00000971"/>
    </source>
</evidence>
<dbReference type="InterPro" id="IPR008881">
    <property type="entry name" value="Trigger_fac_ribosome-bd_bac"/>
</dbReference>
<dbReference type="InterPro" id="IPR008880">
    <property type="entry name" value="Trigger_fac_C"/>
</dbReference>
<dbReference type="EC" id="5.2.1.8" evidence="4"/>
<dbReference type="InterPro" id="IPR036611">
    <property type="entry name" value="Trigger_fac_ribosome-bd_sf"/>
</dbReference>
<dbReference type="InterPro" id="IPR046357">
    <property type="entry name" value="PPIase_dom_sf"/>
</dbReference>
<keyword evidence="6" id="KW-0132">Cell division</keyword>
<evidence type="ECO:0000256" key="2">
    <source>
        <dbReference type="ARBA" id="ARBA00004496"/>
    </source>
</evidence>
<evidence type="ECO:0000256" key="10">
    <source>
        <dbReference type="ARBA" id="ARBA00023306"/>
    </source>
</evidence>
<gene>
    <name evidence="14" type="primary">tig_2</name>
    <name evidence="14" type="ORF">CE91St30_10090</name>
</gene>
<evidence type="ECO:0000256" key="8">
    <source>
        <dbReference type="ARBA" id="ARBA00023186"/>
    </source>
</evidence>
<protein>
    <recommendedName>
        <fullName evidence="5">Trigger factor</fullName>
        <ecNumber evidence="4">5.2.1.8</ecNumber>
    </recommendedName>
    <alternativeName>
        <fullName evidence="11">PPIase</fullName>
    </alternativeName>
</protein>
<dbReference type="Pfam" id="PF05697">
    <property type="entry name" value="Trigger_N"/>
    <property type="match status" value="1"/>
</dbReference>
<accession>A0ABN6MCK0</accession>
<evidence type="ECO:0000259" key="13">
    <source>
        <dbReference type="Pfam" id="PF05698"/>
    </source>
</evidence>
<reference evidence="14 15" key="1">
    <citation type="submission" date="2022-01" db="EMBL/GenBank/DDBJ databases">
        <title>Novel bile acid biosynthetic pathways are enriched in the microbiome of centenarians.</title>
        <authorList>
            <person name="Sato Y."/>
            <person name="Atarashi K."/>
            <person name="Plichta R.D."/>
            <person name="Arai Y."/>
            <person name="Sasajima S."/>
            <person name="Kearney M.S."/>
            <person name="Suda W."/>
            <person name="Takeshita K."/>
            <person name="Sasaki T."/>
            <person name="Okamoto S."/>
            <person name="Skelly N.A."/>
            <person name="Okamura Y."/>
            <person name="Vlamakis H."/>
            <person name="Li Y."/>
            <person name="Tanoue T."/>
            <person name="Takei H."/>
            <person name="Nittono H."/>
            <person name="Narushima S."/>
            <person name="Irie J."/>
            <person name="Itoh H."/>
            <person name="Moriya K."/>
            <person name="Sugiura Y."/>
            <person name="Suematsu M."/>
            <person name="Moritoki N."/>
            <person name="Shibata S."/>
            <person name="Littman R.D."/>
            <person name="Fischbach A.M."/>
            <person name="Uwamino Y."/>
            <person name="Inoue T."/>
            <person name="Honda A."/>
            <person name="Hattori M."/>
            <person name="Murai T."/>
            <person name="Xavier J.R."/>
            <person name="Hirose N."/>
            <person name="Honda K."/>
        </authorList>
    </citation>
    <scope>NUCLEOTIDE SEQUENCE [LARGE SCALE GENOMIC DNA]</scope>
    <source>
        <strain evidence="14 15">CE91-St30</strain>
    </source>
</reference>
<comment type="subcellular location">
    <subcellularLocation>
        <location evidence="2">Cytoplasm</location>
    </subcellularLocation>
</comment>
<dbReference type="Gene3D" id="3.30.70.1050">
    <property type="entry name" value="Trigger factor ribosome-binding domain"/>
    <property type="match status" value="1"/>
</dbReference>
<dbReference type="PIRSF" id="PIRSF003095">
    <property type="entry name" value="Trigger_factor"/>
    <property type="match status" value="1"/>
</dbReference>
<keyword evidence="9" id="KW-0413">Isomerase</keyword>
<dbReference type="Pfam" id="PF05698">
    <property type="entry name" value="Trigger_C"/>
    <property type="match status" value="1"/>
</dbReference>
<feature type="domain" description="Trigger factor ribosome-binding bacterial" evidence="12">
    <location>
        <begin position="1"/>
        <end position="145"/>
    </location>
</feature>
<evidence type="ECO:0000256" key="6">
    <source>
        <dbReference type="ARBA" id="ARBA00022618"/>
    </source>
</evidence>
<dbReference type="SUPFAM" id="SSF109998">
    <property type="entry name" value="Triger factor/SurA peptide-binding domain-like"/>
    <property type="match status" value="1"/>
</dbReference>
<evidence type="ECO:0000256" key="3">
    <source>
        <dbReference type="ARBA" id="ARBA00005464"/>
    </source>
</evidence>
<keyword evidence="7" id="KW-0697">Rotamase</keyword>
<comment type="similarity">
    <text evidence="3">Belongs to the FKBP-type PPIase family. Tig subfamily.</text>
</comment>
<keyword evidence="8" id="KW-0143">Chaperone</keyword>
<evidence type="ECO:0000313" key="14">
    <source>
        <dbReference type="EMBL" id="BDE95676.1"/>
    </source>
</evidence>
<dbReference type="RefSeq" id="WP_244411980.1">
    <property type="nucleotide sequence ID" value="NZ_AP025564.1"/>
</dbReference>
<dbReference type="InterPro" id="IPR027304">
    <property type="entry name" value="Trigger_fact/SurA_dom_sf"/>
</dbReference>
<dbReference type="InterPro" id="IPR005215">
    <property type="entry name" value="Trig_fac"/>
</dbReference>
<keyword evidence="15" id="KW-1185">Reference proteome</keyword>
<evidence type="ECO:0000259" key="12">
    <source>
        <dbReference type="Pfam" id="PF05697"/>
    </source>
</evidence>
<evidence type="ECO:0000256" key="11">
    <source>
        <dbReference type="ARBA" id="ARBA00029986"/>
    </source>
</evidence>
<dbReference type="Proteomes" id="UP001320544">
    <property type="component" value="Chromosome"/>
</dbReference>
<organism evidence="14 15">
    <name type="scientific">Raoultibacter timonensis</name>
    <dbReference type="NCBI Taxonomy" id="1907662"/>
    <lineage>
        <taxon>Bacteria</taxon>
        <taxon>Bacillati</taxon>
        <taxon>Actinomycetota</taxon>
        <taxon>Coriobacteriia</taxon>
        <taxon>Eggerthellales</taxon>
        <taxon>Eggerthellaceae</taxon>
        <taxon>Raoultibacter</taxon>
    </lineage>
</organism>
<comment type="catalytic activity">
    <reaction evidence="1">
        <text>[protein]-peptidylproline (omega=180) = [protein]-peptidylproline (omega=0)</text>
        <dbReference type="Rhea" id="RHEA:16237"/>
        <dbReference type="Rhea" id="RHEA-COMP:10747"/>
        <dbReference type="Rhea" id="RHEA-COMP:10748"/>
        <dbReference type="ChEBI" id="CHEBI:83833"/>
        <dbReference type="ChEBI" id="CHEBI:83834"/>
        <dbReference type="EC" id="5.2.1.8"/>
    </reaction>
</comment>
<dbReference type="SUPFAM" id="SSF102735">
    <property type="entry name" value="Trigger factor ribosome-binding domain"/>
    <property type="match status" value="1"/>
</dbReference>